<dbReference type="PATRIC" id="fig|1307761.3.peg.1659"/>
<evidence type="ECO:0000313" key="11">
    <source>
        <dbReference type="EMBL" id="AHC15049.1"/>
    </source>
</evidence>
<accession>V5WHP7</accession>
<dbReference type="InterPro" id="IPR055173">
    <property type="entry name" value="NrdR-like_N"/>
</dbReference>
<evidence type="ECO:0000256" key="2">
    <source>
        <dbReference type="ARBA" id="ARBA00022741"/>
    </source>
</evidence>
<evidence type="ECO:0000313" key="12">
    <source>
        <dbReference type="Proteomes" id="UP000018680"/>
    </source>
</evidence>
<name>V5WHP7_9SPIO</name>
<dbReference type="InterPro" id="IPR003796">
    <property type="entry name" value="RNR_NrdR-like"/>
</dbReference>
<dbReference type="AlphaFoldDB" id="V5WHP7"/>
<keyword evidence="9" id="KW-0175">Coiled coil</keyword>
<comment type="function">
    <text evidence="8">Negatively regulates transcription of bacterial ribonucleotide reductase nrd genes and operons by binding to NrdR-boxes.</text>
</comment>
<dbReference type="STRING" id="1307761.L21SP2_1664"/>
<dbReference type="Pfam" id="PF22811">
    <property type="entry name" value="Zn_ribbon_NrdR"/>
    <property type="match status" value="1"/>
</dbReference>
<sequence>MKCPHCGSKNDKVIESRTLADGSAIRRRRECGDCSYRFTSYERIEDKPLMVVKTSGRREPFNREKLERGLQRALEKREISQLEIESILNQIEDESMILSKSSHEISSRELGEMVLKKLHDMDDVAYIRFASVYRNFESLEGFISEIKTISESAKQQKNRS</sequence>
<evidence type="ECO:0000256" key="6">
    <source>
        <dbReference type="ARBA" id="ARBA00023125"/>
    </source>
</evidence>
<dbReference type="GO" id="GO:0005524">
    <property type="term" value="F:ATP binding"/>
    <property type="evidence" value="ECO:0007669"/>
    <property type="project" value="UniProtKB-UniRule"/>
</dbReference>
<dbReference type="RefSeq" id="WP_024267968.1">
    <property type="nucleotide sequence ID" value="NC_023035.1"/>
</dbReference>
<evidence type="ECO:0000256" key="1">
    <source>
        <dbReference type="ARBA" id="ARBA00022491"/>
    </source>
</evidence>
<dbReference type="GO" id="GO:0045892">
    <property type="term" value="P:negative regulation of DNA-templated transcription"/>
    <property type="evidence" value="ECO:0007669"/>
    <property type="project" value="UniProtKB-UniRule"/>
</dbReference>
<keyword evidence="1 8" id="KW-0678">Repressor</keyword>
<evidence type="ECO:0000256" key="8">
    <source>
        <dbReference type="HAMAP-Rule" id="MF_00440"/>
    </source>
</evidence>
<keyword evidence="5 8" id="KW-0805">Transcription regulation</keyword>
<evidence type="ECO:0000256" key="5">
    <source>
        <dbReference type="ARBA" id="ARBA00023015"/>
    </source>
</evidence>
<dbReference type="GO" id="GO:0008270">
    <property type="term" value="F:zinc ion binding"/>
    <property type="evidence" value="ECO:0007669"/>
    <property type="project" value="UniProtKB-UniRule"/>
</dbReference>
<dbReference type="EMBL" id="CP006939">
    <property type="protein sequence ID" value="AHC15049.1"/>
    <property type="molecule type" value="Genomic_DNA"/>
</dbReference>
<evidence type="ECO:0000256" key="7">
    <source>
        <dbReference type="ARBA" id="ARBA00023163"/>
    </source>
</evidence>
<comment type="cofactor">
    <cofactor evidence="8">
        <name>Zn(2+)</name>
        <dbReference type="ChEBI" id="CHEBI:29105"/>
    </cofactor>
    <text evidence="8">Binds 1 zinc ion.</text>
</comment>
<feature type="zinc finger region" evidence="8">
    <location>
        <begin position="3"/>
        <end position="34"/>
    </location>
</feature>
<dbReference type="Proteomes" id="UP000018680">
    <property type="component" value="Chromosome"/>
</dbReference>
<dbReference type="Pfam" id="PF03477">
    <property type="entry name" value="ATP-cone"/>
    <property type="match status" value="1"/>
</dbReference>
<organism evidence="11 12">
    <name type="scientific">Salinispira pacifica</name>
    <dbReference type="NCBI Taxonomy" id="1307761"/>
    <lineage>
        <taxon>Bacteria</taxon>
        <taxon>Pseudomonadati</taxon>
        <taxon>Spirochaetota</taxon>
        <taxon>Spirochaetia</taxon>
        <taxon>Spirochaetales</taxon>
        <taxon>Spirochaetaceae</taxon>
        <taxon>Salinispira</taxon>
    </lineage>
</organism>
<protein>
    <recommendedName>
        <fullName evidence="8">Transcriptional repressor NrdR</fullName>
    </recommendedName>
</protein>
<keyword evidence="8" id="KW-0479">Metal-binding</keyword>
<dbReference type="eggNOG" id="COG1327">
    <property type="taxonomic scope" value="Bacteria"/>
</dbReference>
<dbReference type="HOGENOM" id="CLU_108412_0_0_12"/>
<evidence type="ECO:0000256" key="3">
    <source>
        <dbReference type="ARBA" id="ARBA00022771"/>
    </source>
</evidence>
<proteinExistence type="inferred from homology"/>
<dbReference type="NCBIfam" id="TIGR00244">
    <property type="entry name" value="transcriptional regulator NrdR"/>
    <property type="match status" value="1"/>
</dbReference>
<keyword evidence="6 8" id="KW-0238">DNA-binding</keyword>
<dbReference type="InterPro" id="IPR005144">
    <property type="entry name" value="ATP-cone_dom"/>
</dbReference>
<evidence type="ECO:0000259" key="10">
    <source>
        <dbReference type="PROSITE" id="PS51161"/>
    </source>
</evidence>
<comment type="similarity">
    <text evidence="8">Belongs to the NrdR family.</text>
</comment>
<keyword evidence="4 8" id="KW-0067">ATP-binding</keyword>
<keyword evidence="7 8" id="KW-0804">Transcription</keyword>
<dbReference type="PANTHER" id="PTHR30455:SF2">
    <property type="entry name" value="TRANSCRIPTIONAL REPRESSOR NRDR"/>
    <property type="match status" value="1"/>
</dbReference>
<feature type="coiled-coil region" evidence="9">
    <location>
        <begin position="63"/>
        <end position="90"/>
    </location>
</feature>
<gene>
    <name evidence="8" type="primary">nrdR</name>
    <name evidence="11" type="ORF">L21SP2_1664</name>
</gene>
<keyword evidence="3 8" id="KW-0863">Zinc-finger</keyword>
<dbReference type="GO" id="GO:0003677">
    <property type="term" value="F:DNA binding"/>
    <property type="evidence" value="ECO:0007669"/>
    <property type="project" value="UniProtKB-KW"/>
</dbReference>
<feature type="domain" description="ATP-cone" evidence="10">
    <location>
        <begin position="49"/>
        <end position="141"/>
    </location>
</feature>
<keyword evidence="12" id="KW-1185">Reference proteome</keyword>
<evidence type="ECO:0000256" key="9">
    <source>
        <dbReference type="SAM" id="Coils"/>
    </source>
</evidence>
<reference evidence="11 12" key="1">
    <citation type="journal article" date="2015" name="Stand. Genomic Sci.">
        <title>Complete genome sequence and description of Salinispira pacifica gen. nov., sp. nov., a novel spirochaete isolated form a hypersaline microbial mat.</title>
        <authorList>
            <person name="Ben Hania W."/>
            <person name="Joseph M."/>
            <person name="Schumann P."/>
            <person name="Bunk B."/>
            <person name="Fiebig A."/>
            <person name="Sproer C."/>
            <person name="Klenk H.P."/>
            <person name="Fardeau M.L."/>
            <person name="Spring S."/>
        </authorList>
    </citation>
    <scope>NUCLEOTIDE SEQUENCE [LARGE SCALE GENOMIC DNA]</scope>
    <source>
        <strain evidence="11 12">L21-RPul-D2</strain>
    </source>
</reference>
<keyword evidence="8" id="KW-0862">Zinc</keyword>
<dbReference type="PROSITE" id="PS51161">
    <property type="entry name" value="ATP_CONE"/>
    <property type="match status" value="1"/>
</dbReference>
<dbReference type="OrthoDB" id="9807461at2"/>
<dbReference type="KEGG" id="slr:L21SP2_1664"/>
<dbReference type="PANTHER" id="PTHR30455">
    <property type="entry name" value="TRANSCRIPTIONAL REPRESSOR NRDR"/>
    <property type="match status" value="1"/>
</dbReference>
<keyword evidence="2 8" id="KW-0547">Nucleotide-binding</keyword>
<evidence type="ECO:0000256" key="4">
    <source>
        <dbReference type="ARBA" id="ARBA00022840"/>
    </source>
</evidence>
<dbReference type="HAMAP" id="MF_00440">
    <property type="entry name" value="NrdR"/>
    <property type="match status" value="1"/>
</dbReference>